<proteinExistence type="predicted"/>
<dbReference type="PANTHER" id="PTHR22893">
    <property type="entry name" value="NADH OXIDOREDUCTASE-RELATED"/>
    <property type="match status" value="1"/>
</dbReference>
<dbReference type="PANTHER" id="PTHR22893:SF91">
    <property type="entry name" value="NADPH DEHYDROGENASE 2-RELATED"/>
    <property type="match status" value="1"/>
</dbReference>
<evidence type="ECO:0000313" key="3">
    <source>
        <dbReference type="EMBL" id="BCS84654.1"/>
    </source>
</evidence>
<dbReference type="EMBL" id="AP024484">
    <property type="protein sequence ID" value="BCS84654.1"/>
    <property type="molecule type" value="Genomic_DNA"/>
</dbReference>
<evidence type="ECO:0000259" key="2">
    <source>
        <dbReference type="Pfam" id="PF00724"/>
    </source>
</evidence>
<dbReference type="InterPro" id="IPR013785">
    <property type="entry name" value="Aldolase_TIM"/>
</dbReference>
<protein>
    <submittedName>
        <fullName evidence="3">Alkene reductase</fullName>
    </submittedName>
</protein>
<evidence type="ECO:0000256" key="1">
    <source>
        <dbReference type="SAM" id="MobiDB-lite"/>
    </source>
</evidence>
<feature type="region of interest" description="Disordered" evidence="1">
    <location>
        <begin position="346"/>
        <end position="368"/>
    </location>
</feature>
<dbReference type="InterPro" id="IPR001155">
    <property type="entry name" value="OxRdtase_FMN_N"/>
</dbReference>
<feature type="domain" description="NADH:flavin oxidoreductase/NADH oxidase N-terminal" evidence="2">
    <location>
        <begin position="5"/>
        <end position="339"/>
    </location>
</feature>
<evidence type="ECO:0000313" key="4">
    <source>
        <dbReference type="Proteomes" id="UP001319045"/>
    </source>
</evidence>
<sequence>MNKTIFDTYDLNGLQLRNRIVMAPMTRSRADNEGHVATPLIAEYYKQRASAGLIITEGTFISPEGVGYINVPAIYSKEQVEGWKLTTKAVHEEGGTIFAQLWHTGAMSHPDLQNGNKPLAPSSFNPKQQVFTFEGFKDTVEAREMTIADIKRTVNDFKQAALNAFEAGFDGIEIHSANGYLLQQFLHKNSNHRTDEYGGSIENRARIIFEILDELKTVVDLSRVGIRFNPALHGMMGIEVDDETTELYNYVITRLNDYPLAYIHLTEPFTDVSKVDLAIKEVAKHFRKFYKGTIITNVRYTKETANQVIASGDADLVAFGTLYIANPDLVERFKVDAPLNTPDKDTYYTPGEKGYTDYPKMNESSKSI</sequence>
<dbReference type="Proteomes" id="UP001319045">
    <property type="component" value="Chromosome"/>
</dbReference>
<dbReference type="RefSeq" id="WP_207154812.1">
    <property type="nucleotide sequence ID" value="NZ_AP024484.1"/>
</dbReference>
<dbReference type="CDD" id="cd02933">
    <property type="entry name" value="OYE_like_FMN"/>
    <property type="match status" value="1"/>
</dbReference>
<dbReference type="SUPFAM" id="SSF51395">
    <property type="entry name" value="FMN-linked oxidoreductases"/>
    <property type="match status" value="1"/>
</dbReference>
<name>A0ABN6EFR5_9BACT</name>
<gene>
    <name evidence="3" type="ORF">prwr041_05470</name>
</gene>
<dbReference type="Pfam" id="PF00724">
    <property type="entry name" value="Oxidored_FMN"/>
    <property type="match status" value="1"/>
</dbReference>
<organism evidence="3 4">
    <name type="scientific">Prevotella herbatica</name>
    <dbReference type="NCBI Taxonomy" id="2801997"/>
    <lineage>
        <taxon>Bacteria</taxon>
        <taxon>Pseudomonadati</taxon>
        <taxon>Bacteroidota</taxon>
        <taxon>Bacteroidia</taxon>
        <taxon>Bacteroidales</taxon>
        <taxon>Prevotellaceae</taxon>
        <taxon>Prevotella</taxon>
    </lineage>
</organism>
<dbReference type="Gene3D" id="3.20.20.70">
    <property type="entry name" value="Aldolase class I"/>
    <property type="match status" value="1"/>
</dbReference>
<accession>A0ABN6EFR5</accession>
<reference evidence="3 4" key="1">
    <citation type="journal article" date="2022" name="Int. J. Syst. Evol. Microbiol.">
        <title>Prevotella herbatica sp. nov., a plant polysaccharide-decomposing anaerobic bacterium isolated from a methanogenic reactor.</title>
        <authorList>
            <person name="Uek A."/>
            <person name="Tonouchi A."/>
            <person name="Kaku N."/>
            <person name="Ueki K."/>
        </authorList>
    </citation>
    <scope>NUCLEOTIDE SEQUENCE [LARGE SCALE GENOMIC DNA]</scope>
    <source>
        <strain evidence="3 4">WR041</strain>
    </source>
</reference>
<keyword evidence="4" id="KW-1185">Reference proteome</keyword>
<dbReference type="InterPro" id="IPR045247">
    <property type="entry name" value="Oye-like"/>
</dbReference>